<dbReference type="InterPro" id="IPR016187">
    <property type="entry name" value="CTDL_fold"/>
</dbReference>
<evidence type="ECO:0000256" key="1">
    <source>
        <dbReference type="ARBA" id="ARBA00022729"/>
    </source>
</evidence>
<dbReference type="PROSITE" id="PS00135">
    <property type="entry name" value="TRYPSIN_SER"/>
    <property type="match status" value="1"/>
</dbReference>
<dbReference type="Pfam" id="PF03815">
    <property type="entry name" value="LCCL"/>
    <property type="match status" value="1"/>
</dbReference>
<keyword evidence="9" id="KW-1185">Reference proteome</keyword>
<keyword evidence="4" id="KW-0645">Protease</keyword>
<dbReference type="SMART" id="SM00020">
    <property type="entry name" value="Tryp_SPc"/>
    <property type="match status" value="1"/>
</dbReference>
<evidence type="ECO:0000313" key="8">
    <source>
        <dbReference type="EMBL" id="KAH8038368.1"/>
    </source>
</evidence>
<dbReference type="Pfam" id="PF00084">
    <property type="entry name" value="Sushi"/>
    <property type="match status" value="4"/>
</dbReference>
<dbReference type="Gene3D" id="2.170.130.20">
    <property type="entry name" value="LCCL-like domain"/>
    <property type="match status" value="1"/>
</dbReference>
<dbReference type="SUPFAM" id="SSF56436">
    <property type="entry name" value="C-type lectin-like"/>
    <property type="match status" value="1"/>
</dbReference>
<dbReference type="PANTHER" id="PTHR24252">
    <property type="entry name" value="ACROSIN-RELATED"/>
    <property type="match status" value="1"/>
</dbReference>
<evidence type="ECO:0000259" key="6">
    <source>
        <dbReference type="PROSITE" id="PS50820"/>
    </source>
</evidence>
<dbReference type="CDD" id="cd00037">
    <property type="entry name" value="CLECT"/>
    <property type="match status" value="1"/>
</dbReference>
<dbReference type="GO" id="GO:0006508">
    <property type="term" value="P:proteolysis"/>
    <property type="evidence" value="ECO:0007669"/>
    <property type="project" value="UniProtKB-KW"/>
</dbReference>
<dbReference type="InterPro" id="IPR000436">
    <property type="entry name" value="Sushi_SCR_CCP_dom"/>
</dbReference>
<dbReference type="CDD" id="cd00190">
    <property type="entry name" value="Tryp_SPc"/>
    <property type="match status" value="1"/>
</dbReference>
<dbReference type="PROSITE" id="PS50923">
    <property type="entry name" value="SUSHI"/>
    <property type="match status" value="4"/>
</dbReference>
<feature type="domain" description="Sushi" evidence="7">
    <location>
        <begin position="585"/>
        <end position="662"/>
    </location>
</feature>
<sequence length="932" mass="102276">MSPTPADPAAANHCCERRRRQHGPEGATASNPAGKVTKRLVAMDPLKNKALNKYVPGVAGALRHGQEAALETLCFSTQASKDYNLGLCSKTFFSCQCGTPGYTLHVTVKQCSYVHRWQFKCRPCSNRKPEEVCPMLKNCKECDSDAKGCSSCPPGRFGPWCEERCTPPQIGANVQVTIDHPETPTVAYFACERGFYLLGATTSTCLGNRAWSEPSPKCERLSFCPDLGRVVNGHFKDRRVSFPGGGDSTYANGSAVEVLCDDRFDLVGEHVLECRDDGTWSASLPACVKGTAYCPPGCAQSGTVIGSVVYHQLSALCRAAVHAGRLNDAGGTVALVASGNFADFGASQANGINSVGSREAAPGFTFVEDRTPKVEKGCRPGWKPVGDTCFLATRHKLSYFRAKHYCRNSGSRLLQFREDGFQDSLLVLLKDSNVGLSWVQDISDEDEEDLAQQRRRRRSGGHSGECFVADPASEMRANAVRWNPCEGVHGVVCEMDMAQFQALCDDPGPLVNGTAEVMNQVVTGRLLEGTQIAYRCAELHYLVGESRITCLRNRTWTAPKPRCMKLTTCLEPPVPPYGEVDISLFQCLKFSSFSNRTGRQRLRLSLITLDPSSAAQLPKGHYRVGTRATFSCVNRFYTLVGSEVRRCLPDGTWTGRTATCIPVCGRSDSPRSPFIYHGNVSEAGQWPWQVGLAMWSKHEKAWDLQCGGALLSESWVVTAAHCVARDRRGNLHAPKDMRLYLGKYHRDDSLDDAFVQVRTPQEIHVHDDYDPVKYDADIAMVLLDRPVELSSRVQPICLPSERTSQSNIVDGHLGVATGWGQTENRSYADVLRQAVIPVVSAQECERAYREGRFPLTVTSNMFCGGYVKGRIDACTGDSGGPFVFVDESVADKRVWVLEGIVSWGGPRGCGAPNHFGGYTKVAAFIEWIRQFL</sequence>
<dbReference type="PROSITE" id="PS50820">
    <property type="entry name" value="LCCL"/>
    <property type="match status" value="1"/>
</dbReference>
<evidence type="ECO:0000256" key="4">
    <source>
        <dbReference type="RuleBase" id="RU363034"/>
    </source>
</evidence>
<dbReference type="SUPFAM" id="SSF57535">
    <property type="entry name" value="Complement control module/SCR domain"/>
    <property type="match status" value="3"/>
</dbReference>
<feature type="domain" description="Sushi" evidence="7">
    <location>
        <begin position="163"/>
        <end position="220"/>
    </location>
</feature>
<dbReference type="VEuPathDB" id="VectorBase:LOC119172170"/>
<name>A0A9J6EW59_RHIMP</name>
<comment type="caution">
    <text evidence="3">Lacks conserved residue(s) required for the propagation of feature annotation.</text>
</comment>
<feature type="disulfide bond" evidence="3">
    <location>
        <begin position="191"/>
        <end position="218"/>
    </location>
</feature>
<accession>A0A9J6EW59</accession>
<feature type="domain" description="Sushi" evidence="7">
    <location>
        <begin position="222"/>
        <end position="289"/>
    </location>
</feature>
<dbReference type="InterPro" id="IPR001254">
    <property type="entry name" value="Trypsin_dom"/>
</dbReference>
<dbReference type="InterPro" id="IPR016186">
    <property type="entry name" value="C-type_lectin-like/link_sf"/>
</dbReference>
<dbReference type="Gene3D" id="3.10.100.10">
    <property type="entry name" value="Mannose-Binding Protein A, subunit A"/>
    <property type="match status" value="1"/>
</dbReference>
<keyword evidence="1" id="KW-0732">Signal</keyword>
<dbReference type="InterPro" id="IPR004043">
    <property type="entry name" value="LCCL"/>
</dbReference>
<dbReference type="EMBL" id="JABSTU010000001">
    <property type="protein sequence ID" value="KAH8038368.1"/>
    <property type="molecule type" value="Genomic_DNA"/>
</dbReference>
<dbReference type="Pfam" id="PF00089">
    <property type="entry name" value="Trypsin"/>
    <property type="match status" value="1"/>
</dbReference>
<feature type="disulfide bond" evidence="3">
    <location>
        <begin position="536"/>
        <end position="563"/>
    </location>
</feature>
<dbReference type="Gene3D" id="2.10.70.10">
    <property type="entry name" value="Complement Module, domain 1"/>
    <property type="match status" value="3"/>
</dbReference>
<keyword evidence="4" id="KW-0378">Hydrolase</keyword>
<dbReference type="InterPro" id="IPR033116">
    <property type="entry name" value="TRYPSIN_SER"/>
</dbReference>
<feature type="domain" description="Peptidase S1" evidence="5">
    <location>
        <begin position="675"/>
        <end position="932"/>
    </location>
</feature>
<dbReference type="InterPro" id="IPR018114">
    <property type="entry name" value="TRYPSIN_HIS"/>
</dbReference>
<dbReference type="SUPFAM" id="SSF50494">
    <property type="entry name" value="Trypsin-like serine proteases"/>
    <property type="match status" value="1"/>
</dbReference>
<evidence type="ECO:0000256" key="2">
    <source>
        <dbReference type="ARBA" id="ARBA00023157"/>
    </source>
</evidence>
<proteinExistence type="predicted"/>
<organism evidence="8 9">
    <name type="scientific">Rhipicephalus microplus</name>
    <name type="common">Cattle tick</name>
    <name type="synonym">Boophilus microplus</name>
    <dbReference type="NCBI Taxonomy" id="6941"/>
    <lineage>
        <taxon>Eukaryota</taxon>
        <taxon>Metazoa</taxon>
        <taxon>Ecdysozoa</taxon>
        <taxon>Arthropoda</taxon>
        <taxon>Chelicerata</taxon>
        <taxon>Arachnida</taxon>
        <taxon>Acari</taxon>
        <taxon>Parasitiformes</taxon>
        <taxon>Ixodida</taxon>
        <taxon>Ixodoidea</taxon>
        <taxon>Ixodidae</taxon>
        <taxon>Rhipicephalinae</taxon>
        <taxon>Rhipicephalus</taxon>
        <taxon>Boophilus</taxon>
    </lineage>
</organism>
<reference evidence="8" key="1">
    <citation type="journal article" date="2020" name="Cell">
        <title>Large-Scale Comparative Analyses of Tick Genomes Elucidate Their Genetic Diversity and Vector Capacities.</title>
        <authorList>
            <consortium name="Tick Genome and Microbiome Consortium (TIGMIC)"/>
            <person name="Jia N."/>
            <person name="Wang J."/>
            <person name="Shi W."/>
            <person name="Du L."/>
            <person name="Sun Y."/>
            <person name="Zhan W."/>
            <person name="Jiang J.F."/>
            <person name="Wang Q."/>
            <person name="Zhang B."/>
            <person name="Ji P."/>
            <person name="Bell-Sakyi L."/>
            <person name="Cui X.M."/>
            <person name="Yuan T.T."/>
            <person name="Jiang B.G."/>
            <person name="Yang W.F."/>
            <person name="Lam T.T."/>
            <person name="Chang Q.C."/>
            <person name="Ding S.J."/>
            <person name="Wang X.J."/>
            <person name="Zhu J.G."/>
            <person name="Ruan X.D."/>
            <person name="Zhao L."/>
            <person name="Wei J.T."/>
            <person name="Ye R.Z."/>
            <person name="Que T.C."/>
            <person name="Du C.H."/>
            <person name="Zhou Y.H."/>
            <person name="Cheng J.X."/>
            <person name="Dai P.F."/>
            <person name="Guo W.B."/>
            <person name="Han X.H."/>
            <person name="Huang E.J."/>
            <person name="Li L.F."/>
            <person name="Wei W."/>
            <person name="Gao Y.C."/>
            <person name="Liu J.Z."/>
            <person name="Shao H.Z."/>
            <person name="Wang X."/>
            <person name="Wang C.C."/>
            <person name="Yang T.C."/>
            <person name="Huo Q.B."/>
            <person name="Li W."/>
            <person name="Chen H.Y."/>
            <person name="Chen S.E."/>
            <person name="Zhou L.G."/>
            <person name="Ni X.B."/>
            <person name="Tian J.H."/>
            <person name="Sheng Y."/>
            <person name="Liu T."/>
            <person name="Pan Y.S."/>
            <person name="Xia L.Y."/>
            <person name="Li J."/>
            <person name="Zhao F."/>
            <person name="Cao W.C."/>
        </authorList>
    </citation>
    <scope>NUCLEOTIDE SEQUENCE</scope>
    <source>
        <strain evidence="8">Rmic-2018</strain>
    </source>
</reference>
<evidence type="ECO:0000313" key="9">
    <source>
        <dbReference type="Proteomes" id="UP000821866"/>
    </source>
</evidence>
<dbReference type="Proteomes" id="UP000821866">
    <property type="component" value="Chromosome 1"/>
</dbReference>
<dbReference type="InterPro" id="IPR035976">
    <property type="entry name" value="Sushi/SCR/CCP_sf"/>
</dbReference>
<dbReference type="InterPro" id="IPR036609">
    <property type="entry name" value="LCCL_sf"/>
</dbReference>
<feature type="disulfide bond" evidence="3">
    <location>
        <begin position="260"/>
        <end position="287"/>
    </location>
</feature>
<dbReference type="SMART" id="SM00603">
    <property type="entry name" value="LCCL"/>
    <property type="match status" value="1"/>
</dbReference>
<dbReference type="PRINTS" id="PR00722">
    <property type="entry name" value="CHYMOTRYPSIN"/>
</dbReference>
<dbReference type="PANTHER" id="PTHR24252:SF7">
    <property type="entry name" value="HYALIN"/>
    <property type="match status" value="1"/>
</dbReference>
<keyword evidence="2 3" id="KW-1015">Disulfide bond</keyword>
<comment type="caution">
    <text evidence="8">The sequence shown here is derived from an EMBL/GenBank/DDBJ whole genome shotgun (WGS) entry which is preliminary data.</text>
</comment>
<dbReference type="InterPro" id="IPR009003">
    <property type="entry name" value="Peptidase_S1_PA"/>
</dbReference>
<gene>
    <name evidence="8" type="ORF">HPB51_001391</name>
</gene>
<dbReference type="SUPFAM" id="SSF69848">
    <property type="entry name" value="LCCL domain"/>
    <property type="match status" value="1"/>
</dbReference>
<keyword evidence="3" id="KW-0768">Sushi</keyword>
<keyword evidence="4" id="KW-0720">Serine protease</keyword>
<protein>
    <submittedName>
        <fullName evidence="8">Uncharacterized protein</fullName>
    </submittedName>
</protein>
<dbReference type="PROSITE" id="PS00134">
    <property type="entry name" value="TRYPSIN_HIS"/>
    <property type="match status" value="1"/>
</dbReference>
<reference evidence="8" key="2">
    <citation type="submission" date="2021-09" db="EMBL/GenBank/DDBJ databases">
        <authorList>
            <person name="Jia N."/>
            <person name="Wang J."/>
            <person name="Shi W."/>
            <person name="Du L."/>
            <person name="Sun Y."/>
            <person name="Zhan W."/>
            <person name="Jiang J."/>
            <person name="Wang Q."/>
            <person name="Zhang B."/>
            <person name="Ji P."/>
            <person name="Sakyi L.B."/>
            <person name="Cui X."/>
            <person name="Yuan T."/>
            <person name="Jiang B."/>
            <person name="Yang W."/>
            <person name="Lam T.T.-Y."/>
            <person name="Chang Q."/>
            <person name="Ding S."/>
            <person name="Wang X."/>
            <person name="Zhu J."/>
            <person name="Ruan X."/>
            <person name="Zhao L."/>
            <person name="Wei J."/>
            <person name="Que T."/>
            <person name="Du C."/>
            <person name="Cheng J."/>
            <person name="Dai P."/>
            <person name="Han X."/>
            <person name="Huang E."/>
            <person name="Gao Y."/>
            <person name="Liu J."/>
            <person name="Shao H."/>
            <person name="Ye R."/>
            <person name="Li L."/>
            <person name="Wei W."/>
            <person name="Wang X."/>
            <person name="Wang C."/>
            <person name="Huo Q."/>
            <person name="Li W."/>
            <person name="Guo W."/>
            <person name="Chen H."/>
            <person name="Chen S."/>
            <person name="Zhou L."/>
            <person name="Zhou L."/>
            <person name="Ni X."/>
            <person name="Tian J."/>
            <person name="Zhou Y."/>
            <person name="Sheng Y."/>
            <person name="Liu T."/>
            <person name="Pan Y."/>
            <person name="Xia L."/>
            <person name="Li J."/>
            <person name="Zhao F."/>
            <person name="Cao W."/>
        </authorList>
    </citation>
    <scope>NUCLEOTIDE SEQUENCE</scope>
    <source>
        <strain evidence="8">Rmic-2018</strain>
        <tissue evidence="8">Larvae</tissue>
    </source>
</reference>
<evidence type="ECO:0000259" key="7">
    <source>
        <dbReference type="PROSITE" id="PS50923"/>
    </source>
</evidence>
<dbReference type="CDD" id="cd00033">
    <property type="entry name" value="CCP"/>
    <property type="match status" value="4"/>
</dbReference>
<feature type="domain" description="Sushi" evidence="7">
    <location>
        <begin position="502"/>
        <end position="565"/>
    </location>
</feature>
<dbReference type="GO" id="GO:0004252">
    <property type="term" value="F:serine-type endopeptidase activity"/>
    <property type="evidence" value="ECO:0007669"/>
    <property type="project" value="InterPro"/>
</dbReference>
<dbReference type="AlphaFoldDB" id="A0A9J6EW59"/>
<dbReference type="FunFam" id="2.40.10.10:FF:000461">
    <property type="match status" value="1"/>
</dbReference>
<feature type="domain" description="LCCL" evidence="6">
    <location>
        <begin position="254"/>
        <end position="364"/>
    </location>
</feature>
<evidence type="ECO:0000256" key="3">
    <source>
        <dbReference type="PROSITE-ProRule" id="PRU00302"/>
    </source>
</evidence>
<dbReference type="InterPro" id="IPR001314">
    <property type="entry name" value="Peptidase_S1A"/>
</dbReference>
<dbReference type="InterPro" id="IPR043504">
    <property type="entry name" value="Peptidase_S1_PA_chymotrypsin"/>
</dbReference>
<dbReference type="PROSITE" id="PS50240">
    <property type="entry name" value="TRYPSIN_DOM"/>
    <property type="match status" value="1"/>
</dbReference>
<dbReference type="Gene3D" id="2.40.10.10">
    <property type="entry name" value="Trypsin-like serine proteases"/>
    <property type="match status" value="1"/>
</dbReference>
<dbReference type="SMART" id="SM00032">
    <property type="entry name" value="CCP"/>
    <property type="match status" value="4"/>
</dbReference>
<evidence type="ECO:0000259" key="5">
    <source>
        <dbReference type="PROSITE" id="PS50240"/>
    </source>
</evidence>